<evidence type="ECO:0000256" key="3">
    <source>
        <dbReference type="ARBA" id="ARBA00022475"/>
    </source>
</evidence>
<dbReference type="InterPro" id="IPR005170">
    <property type="entry name" value="Transptr-assoc_dom"/>
</dbReference>
<keyword evidence="6 10" id="KW-1133">Transmembrane helix</keyword>
<organism evidence="13 14">
    <name type="scientific">Actinotalea soli</name>
    <dbReference type="NCBI Taxonomy" id="2819234"/>
    <lineage>
        <taxon>Bacteria</taxon>
        <taxon>Bacillati</taxon>
        <taxon>Actinomycetota</taxon>
        <taxon>Actinomycetes</taxon>
        <taxon>Micrococcales</taxon>
        <taxon>Cellulomonadaceae</taxon>
        <taxon>Actinotalea</taxon>
    </lineage>
</organism>
<dbReference type="RefSeq" id="WP_208056856.1">
    <property type="nucleotide sequence ID" value="NZ_JAGEMK010000010.1"/>
</dbReference>
<comment type="subcellular location">
    <subcellularLocation>
        <location evidence="1">Cell membrane</location>
        <topology evidence="1">Multi-pass membrane protein</topology>
    </subcellularLocation>
</comment>
<keyword evidence="8 10" id="KW-0472">Membrane</keyword>
<dbReference type="InterPro" id="IPR000644">
    <property type="entry name" value="CBS_dom"/>
</dbReference>
<dbReference type="Pfam" id="PF00571">
    <property type="entry name" value="CBS"/>
    <property type="match status" value="2"/>
</dbReference>
<dbReference type="InterPro" id="IPR036318">
    <property type="entry name" value="FAD-bd_PCMH-like_sf"/>
</dbReference>
<dbReference type="Proteomes" id="UP000664209">
    <property type="component" value="Unassembled WGS sequence"/>
</dbReference>
<keyword evidence="5" id="KW-0677">Repeat</keyword>
<evidence type="ECO:0000259" key="11">
    <source>
        <dbReference type="PROSITE" id="PS51371"/>
    </source>
</evidence>
<keyword evidence="14" id="KW-1185">Reference proteome</keyword>
<dbReference type="InterPro" id="IPR044751">
    <property type="entry name" value="Ion_transp-like_CBS"/>
</dbReference>
<reference evidence="13" key="1">
    <citation type="submission" date="2021-03" db="EMBL/GenBank/DDBJ databases">
        <title>Actinotalea soli sp. nov., isolated from soil.</title>
        <authorList>
            <person name="Ping W."/>
            <person name="Zhang J."/>
        </authorList>
    </citation>
    <scope>NUCLEOTIDE SEQUENCE</scope>
    <source>
        <strain evidence="13">BY-33</strain>
    </source>
</reference>
<comment type="similarity">
    <text evidence="2">Belongs to the UPF0053 family.</text>
</comment>
<evidence type="ECO:0000256" key="1">
    <source>
        <dbReference type="ARBA" id="ARBA00004651"/>
    </source>
</evidence>
<evidence type="ECO:0000256" key="4">
    <source>
        <dbReference type="ARBA" id="ARBA00022692"/>
    </source>
</evidence>
<dbReference type="PROSITE" id="PS51371">
    <property type="entry name" value="CBS"/>
    <property type="match status" value="2"/>
</dbReference>
<keyword evidence="4 10" id="KW-0812">Transmembrane</keyword>
<evidence type="ECO:0000256" key="5">
    <source>
        <dbReference type="ARBA" id="ARBA00022737"/>
    </source>
</evidence>
<dbReference type="PROSITE" id="PS51846">
    <property type="entry name" value="CNNM"/>
    <property type="match status" value="1"/>
</dbReference>
<dbReference type="InterPro" id="IPR046342">
    <property type="entry name" value="CBS_dom_sf"/>
</dbReference>
<feature type="domain" description="CBS" evidence="11">
    <location>
        <begin position="222"/>
        <end position="281"/>
    </location>
</feature>
<evidence type="ECO:0000259" key="12">
    <source>
        <dbReference type="PROSITE" id="PS51846"/>
    </source>
</evidence>
<feature type="domain" description="CBS" evidence="11">
    <location>
        <begin position="287"/>
        <end position="343"/>
    </location>
</feature>
<evidence type="ECO:0000256" key="10">
    <source>
        <dbReference type="PROSITE-ProRule" id="PRU01193"/>
    </source>
</evidence>
<name>A0A939LS87_9CELL</name>
<gene>
    <name evidence="13" type="ORF">J4G33_15330</name>
</gene>
<dbReference type="SUPFAM" id="SSF56176">
    <property type="entry name" value="FAD-binding/transporter-associated domain-like"/>
    <property type="match status" value="1"/>
</dbReference>
<dbReference type="CDD" id="cd04590">
    <property type="entry name" value="CBS_pair_CorC_HlyC_assoc"/>
    <property type="match status" value="1"/>
</dbReference>
<dbReference type="Pfam" id="PF03471">
    <property type="entry name" value="CorC_HlyC"/>
    <property type="match status" value="1"/>
</dbReference>
<dbReference type="GO" id="GO:0005886">
    <property type="term" value="C:plasma membrane"/>
    <property type="evidence" value="ECO:0007669"/>
    <property type="project" value="UniProtKB-SubCell"/>
</dbReference>
<evidence type="ECO:0000256" key="8">
    <source>
        <dbReference type="ARBA" id="ARBA00023136"/>
    </source>
</evidence>
<dbReference type="GO" id="GO:0050660">
    <property type="term" value="F:flavin adenine dinucleotide binding"/>
    <property type="evidence" value="ECO:0007669"/>
    <property type="project" value="InterPro"/>
</dbReference>
<evidence type="ECO:0000256" key="6">
    <source>
        <dbReference type="ARBA" id="ARBA00022989"/>
    </source>
</evidence>
<evidence type="ECO:0000313" key="14">
    <source>
        <dbReference type="Proteomes" id="UP000664209"/>
    </source>
</evidence>
<dbReference type="SUPFAM" id="SSF54631">
    <property type="entry name" value="CBS-domain pair"/>
    <property type="match status" value="1"/>
</dbReference>
<evidence type="ECO:0000256" key="9">
    <source>
        <dbReference type="PROSITE-ProRule" id="PRU00703"/>
    </source>
</evidence>
<dbReference type="PANTHER" id="PTHR43099:SF6">
    <property type="entry name" value="UPF0053 PROTEIN RV1842C"/>
    <property type="match status" value="1"/>
</dbReference>
<dbReference type="PANTHER" id="PTHR43099">
    <property type="entry name" value="UPF0053 PROTEIN YRKA"/>
    <property type="match status" value="1"/>
</dbReference>
<dbReference type="Gene3D" id="3.10.580.10">
    <property type="entry name" value="CBS-domain"/>
    <property type="match status" value="1"/>
</dbReference>
<dbReference type="AlphaFoldDB" id="A0A939LS87"/>
<protein>
    <submittedName>
        <fullName evidence="13">HlyC/CorC family transporter</fullName>
    </submittedName>
</protein>
<dbReference type="EMBL" id="JAGEMK010000010">
    <property type="protein sequence ID" value="MBO1753179.1"/>
    <property type="molecule type" value="Genomic_DNA"/>
</dbReference>
<keyword evidence="7 9" id="KW-0129">CBS domain</keyword>
<dbReference type="InterPro" id="IPR051676">
    <property type="entry name" value="UPF0053_domain"/>
</dbReference>
<feature type="domain" description="CNNM transmembrane" evidence="12">
    <location>
        <begin position="1"/>
        <end position="203"/>
    </location>
</feature>
<proteinExistence type="inferred from homology"/>
<dbReference type="Pfam" id="PF01595">
    <property type="entry name" value="CNNM"/>
    <property type="match status" value="1"/>
</dbReference>
<comment type="caution">
    <text evidence="13">The sequence shown here is derived from an EMBL/GenBank/DDBJ whole genome shotgun (WGS) entry which is preliminary data.</text>
</comment>
<evidence type="ECO:0000256" key="2">
    <source>
        <dbReference type="ARBA" id="ARBA00006337"/>
    </source>
</evidence>
<sequence>MSPEWLLLILVVVLIAANGLFVAAEFALVTVDRPTISKLADAGDKRATSVRTALRSLSTQLSGAQLGITVTSLIVGFIAEPSIATILRGPLESWGMPDGTAAAVALTAGFLIATSTQMVFGELVPKNWAIAEPVRVGRAVAGAQRAFTWVAGPLIRFLNGSANNIVRRLGMEPQEELASARSAQELGALASRSAIEGKLDAEVARRVTHTAELTERTAADAMTPRPRVRFLDATDPVNDVLTLTARTGHARFPVLGEDVDDVVGVVHFKHALAIPALERASRTIGEIAQPVSAVPSAMPLDSVLGVLRDGLQLAMVVDEYGGTDGVITLEDLVEEIVGEIEDEQDRPIGRHRQVGPDAWSLSGLLRPDEAGEITGVDVPEGEESDTLGGLITEHLERFPAVDDEVVLEGRDSRLLDDVGLPTPTQVRLRVTRLDGRRVDRVLMTVEPITDEHDEEDTDG</sequence>
<keyword evidence="3" id="KW-1003">Cell membrane</keyword>
<dbReference type="SMART" id="SM01091">
    <property type="entry name" value="CorC_HlyC"/>
    <property type="match status" value="1"/>
</dbReference>
<evidence type="ECO:0000256" key="7">
    <source>
        <dbReference type="ARBA" id="ARBA00023122"/>
    </source>
</evidence>
<dbReference type="InterPro" id="IPR002550">
    <property type="entry name" value="CNNM"/>
</dbReference>
<evidence type="ECO:0000313" key="13">
    <source>
        <dbReference type="EMBL" id="MBO1753179.1"/>
    </source>
</evidence>
<dbReference type="InterPro" id="IPR016169">
    <property type="entry name" value="FAD-bd_PCMH_sub2"/>
</dbReference>
<dbReference type="Gene3D" id="3.30.465.10">
    <property type="match status" value="1"/>
</dbReference>
<accession>A0A939LS87</accession>